<evidence type="ECO:0000256" key="4">
    <source>
        <dbReference type="ARBA" id="ARBA00022692"/>
    </source>
</evidence>
<accession>A0ABR0XT62</accession>
<dbReference type="InterPro" id="IPR029044">
    <property type="entry name" value="Nucleotide-diphossugar_trans"/>
</dbReference>
<feature type="transmembrane region" description="Helical" evidence="8">
    <location>
        <begin position="716"/>
        <end position="738"/>
    </location>
</feature>
<feature type="transmembrane region" description="Helical" evidence="8">
    <location>
        <begin position="565"/>
        <end position="585"/>
    </location>
</feature>
<keyword evidence="6 8" id="KW-0472">Membrane</keyword>
<evidence type="ECO:0000256" key="6">
    <source>
        <dbReference type="ARBA" id="ARBA00023136"/>
    </source>
</evidence>
<dbReference type="EMBL" id="JABTTQ020000002">
    <property type="protein sequence ID" value="KAK6162200.1"/>
    <property type="molecule type" value="Genomic_DNA"/>
</dbReference>
<keyword evidence="3" id="KW-0808">Transferase</keyword>
<comment type="caution">
    <text evidence="9">The sequence shown here is derived from an EMBL/GenBank/DDBJ whole genome shotgun (WGS) entry which is preliminary data.</text>
</comment>
<name>A0ABR0XT62_REHGL</name>
<dbReference type="SUPFAM" id="SSF53448">
    <property type="entry name" value="Nucleotide-diphospho-sugar transferases"/>
    <property type="match status" value="1"/>
</dbReference>
<dbReference type="Proteomes" id="UP001318860">
    <property type="component" value="Unassembled WGS sequence"/>
</dbReference>
<dbReference type="Gene3D" id="3.90.550.10">
    <property type="entry name" value="Spore Coat Polysaccharide Biosynthesis Protein SpsA, Chain A"/>
    <property type="match status" value="2"/>
</dbReference>
<evidence type="ECO:0000256" key="5">
    <source>
        <dbReference type="ARBA" id="ARBA00022989"/>
    </source>
</evidence>
<evidence type="ECO:0000256" key="7">
    <source>
        <dbReference type="ARBA" id="ARBA00023316"/>
    </source>
</evidence>
<evidence type="ECO:0000313" key="10">
    <source>
        <dbReference type="Proteomes" id="UP001318860"/>
    </source>
</evidence>
<sequence>MKSSTAKLPLHSSSRLLPRRILNRVFALIYSAAISALFYHHGRTLLRTTTTATFLSFCTSLTMFTSDIILAFMWLNSQAFRMNPVSAQPFPENLQQVLNRPEDFPALDVFICTADPSKEPPMTVAATALSAMAYDYPAEKLSVYVSDDGGSELTLFALMEASKFGKEWLPFCRENRVMERCPEAYFGSGFPICNYETQKIKEMYENMKTRVENVVERGYIADEHKTSVQTEAAKAFGKCAKDFTFQDHPGVIQVVAETSKDKDCAGCSMPNLIYVSRQKSQTSPHYFKAGALNVLLRVSAIMTNAPIILTLDCDMISNDPSTPHKMLCFFKDNLVKPNLAYVQFPVRCHGLNKADIYGSEFKHPYHINPMGMNGLLGPDYFGTGTFFNRRAFYGGPSSMIEPEISELSPDYIVKRPIIDQAILELAHQVANCDYENQSMWGSKIGFRYGSLVEDYYTGYRLHCEGWNSIFCNPKRPAFLSEMPISLNDVVTQTKRWSVGLLEVTLSKYSPLTFGTRLLGPLMAHCYSYYAFGPIWSFPVMVYAVLPQTTMLNNISIFPKVSDPWFFMYTFLFIGAYGQDFLEFILSQGTALRWWSDQRMWLIRILSSDLFGTLEYISNHMGIAARGFNVTNKVNDHEQRKRYDEGKFEFGVSSPMFVPFSTVAIVNLVAFFGGFLQVLRGRDLDEMFGQMVVAGFGVLNSWPVYEAMVLRSDKGKMPIKITIISLVLAWLLFVVISFLSRM</sequence>
<evidence type="ECO:0000256" key="1">
    <source>
        <dbReference type="ARBA" id="ARBA00004127"/>
    </source>
</evidence>
<comment type="subcellular location">
    <subcellularLocation>
        <location evidence="1">Endomembrane system</location>
        <topology evidence="1">Multi-pass membrane protein</topology>
    </subcellularLocation>
</comment>
<feature type="transmembrane region" description="Helical" evidence="8">
    <location>
        <begin position="649"/>
        <end position="674"/>
    </location>
</feature>
<dbReference type="InterPro" id="IPR005150">
    <property type="entry name" value="Cellulose_synth"/>
</dbReference>
<dbReference type="PANTHER" id="PTHR13301">
    <property type="entry name" value="X-BOX TRANSCRIPTION FACTOR-RELATED"/>
    <property type="match status" value="1"/>
</dbReference>
<dbReference type="Pfam" id="PF03552">
    <property type="entry name" value="Cellulose_synt"/>
    <property type="match status" value="2"/>
</dbReference>
<keyword evidence="7" id="KW-0961">Cell wall biogenesis/degradation</keyword>
<feature type="transmembrane region" description="Helical" evidence="8">
    <location>
        <begin position="52"/>
        <end position="75"/>
    </location>
</feature>
<gene>
    <name evidence="9" type="ORF">DH2020_002041</name>
</gene>
<keyword evidence="10" id="KW-1185">Reference proteome</keyword>
<protein>
    <recommendedName>
        <fullName evidence="11">Cellulose synthase-like protein</fullName>
    </recommendedName>
</protein>
<evidence type="ECO:0008006" key="11">
    <source>
        <dbReference type="Google" id="ProtNLM"/>
    </source>
</evidence>
<keyword evidence="4 8" id="KW-0812">Transmembrane</keyword>
<evidence type="ECO:0000313" key="9">
    <source>
        <dbReference type="EMBL" id="KAK6162200.1"/>
    </source>
</evidence>
<evidence type="ECO:0000256" key="3">
    <source>
        <dbReference type="ARBA" id="ARBA00022679"/>
    </source>
</evidence>
<keyword evidence="5 8" id="KW-1133">Transmembrane helix</keyword>
<feature type="transmembrane region" description="Helical" evidence="8">
    <location>
        <begin position="686"/>
        <end position="704"/>
    </location>
</feature>
<reference evidence="9 10" key="1">
    <citation type="journal article" date="2021" name="Comput. Struct. Biotechnol. J.">
        <title>De novo genome assembly of the potent medicinal plant Rehmannia glutinosa using nanopore technology.</title>
        <authorList>
            <person name="Ma L."/>
            <person name="Dong C."/>
            <person name="Song C."/>
            <person name="Wang X."/>
            <person name="Zheng X."/>
            <person name="Niu Y."/>
            <person name="Chen S."/>
            <person name="Feng W."/>
        </authorList>
    </citation>
    <scope>NUCLEOTIDE SEQUENCE [LARGE SCALE GENOMIC DNA]</scope>
    <source>
        <strain evidence="9">DH-2019</strain>
    </source>
</reference>
<feature type="transmembrane region" description="Helical" evidence="8">
    <location>
        <begin position="21"/>
        <end position="40"/>
    </location>
</feature>
<proteinExistence type="predicted"/>
<evidence type="ECO:0000256" key="8">
    <source>
        <dbReference type="SAM" id="Phobius"/>
    </source>
</evidence>
<keyword evidence="2" id="KW-0328">Glycosyltransferase</keyword>
<evidence type="ECO:0000256" key="2">
    <source>
        <dbReference type="ARBA" id="ARBA00022676"/>
    </source>
</evidence>
<organism evidence="9 10">
    <name type="scientific">Rehmannia glutinosa</name>
    <name type="common">Chinese foxglove</name>
    <dbReference type="NCBI Taxonomy" id="99300"/>
    <lineage>
        <taxon>Eukaryota</taxon>
        <taxon>Viridiplantae</taxon>
        <taxon>Streptophyta</taxon>
        <taxon>Embryophyta</taxon>
        <taxon>Tracheophyta</taxon>
        <taxon>Spermatophyta</taxon>
        <taxon>Magnoliopsida</taxon>
        <taxon>eudicotyledons</taxon>
        <taxon>Gunneridae</taxon>
        <taxon>Pentapetalae</taxon>
        <taxon>asterids</taxon>
        <taxon>lamiids</taxon>
        <taxon>Lamiales</taxon>
        <taxon>Orobanchaceae</taxon>
        <taxon>Rehmannieae</taxon>
        <taxon>Rehmannia</taxon>
    </lineage>
</organism>
<feature type="transmembrane region" description="Helical" evidence="8">
    <location>
        <begin position="526"/>
        <end position="545"/>
    </location>
</feature>